<dbReference type="PRINTS" id="PR00377">
    <property type="entry name" value="IMPHPHTASES"/>
</dbReference>
<dbReference type="RefSeq" id="WP_073073194.1">
    <property type="nucleotide sequence ID" value="NZ_MPPI01000021.1"/>
</dbReference>
<dbReference type="PANTHER" id="PTHR20854">
    <property type="entry name" value="INOSITOL MONOPHOSPHATASE"/>
    <property type="match status" value="1"/>
</dbReference>
<evidence type="ECO:0000256" key="4">
    <source>
        <dbReference type="PIRSR" id="PIRSR600760-2"/>
    </source>
</evidence>
<keyword evidence="3 4" id="KW-0460">Magnesium</keyword>
<dbReference type="EMBL" id="PVWG01000019">
    <property type="protein sequence ID" value="PSB18234.1"/>
    <property type="molecule type" value="Genomic_DNA"/>
</dbReference>
<dbReference type="GO" id="GO:0007165">
    <property type="term" value="P:signal transduction"/>
    <property type="evidence" value="ECO:0007669"/>
    <property type="project" value="TreeGrafter"/>
</dbReference>
<feature type="binding site" evidence="4">
    <location>
        <position position="92"/>
    </location>
    <ligand>
        <name>Mg(2+)</name>
        <dbReference type="ChEBI" id="CHEBI:18420"/>
        <label>1</label>
        <note>catalytic</note>
    </ligand>
</feature>
<keyword evidence="2" id="KW-0378">Hydrolase</keyword>
<evidence type="ECO:0000313" key="5">
    <source>
        <dbReference type="EMBL" id="PSB18234.1"/>
    </source>
</evidence>
<dbReference type="Gene3D" id="3.30.540.10">
    <property type="entry name" value="Fructose-1,6-Bisphosphatase, subunit A, domain 1"/>
    <property type="match status" value="1"/>
</dbReference>
<organism evidence="5 6">
    <name type="scientific">Phormidesmis priestleyi ULC007</name>
    <dbReference type="NCBI Taxonomy" id="1920490"/>
    <lineage>
        <taxon>Bacteria</taxon>
        <taxon>Bacillati</taxon>
        <taxon>Cyanobacteriota</taxon>
        <taxon>Cyanophyceae</taxon>
        <taxon>Leptolyngbyales</taxon>
        <taxon>Leptolyngbyaceae</taxon>
        <taxon>Phormidesmis</taxon>
    </lineage>
</organism>
<dbReference type="PROSITE" id="PS00629">
    <property type="entry name" value="IMP_1"/>
    <property type="match status" value="1"/>
</dbReference>
<evidence type="ECO:0000256" key="3">
    <source>
        <dbReference type="ARBA" id="ARBA00022842"/>
    </source>
</evidence>
<accession>A0A2T1DCQ8</accession>
<reference evidence="5 6" key="2">
    <citation type="submission" date="2018-03" db="EMBL/GenBank/DDBJ databases">
        <title>The ancient ancestry and fast evolution of plastids.</title>
        <authorList>
            <person name="Moore K.R."/>
            <person name="Magnabosco C."/>
            <person name="Momper L."/>
            <person name="Gold D.A."/>
            <person name="Bosak T."/>
            <person name="Fournier G.P."/>
        </authorList>
    </citation>
    <scope>NUCLEOTIDE SEQUENCE [LARGE SCALE GENOMIC DNA]</scope>
    <source>
        <strain evidence="5 6">ULC007</strain>
    </source>
</reference>
<dbReference type="GO" id="GO:0008934">
    <property type="term" value="F:inositol monophosphate 1-phosphatase activity"/>
    <property type="evidence" value="ECO:0007669"/>
    <property type="project" value="TreeGrafter"/>
</dbReference>
<feature type="binding site" evidence="4">
    <location>
        <position position="69"/>
    </location>
    <ligand>
        <name>Mg(2+)</name>
        <dbReference type="ChEBI" id="CHEBI:18420"/>
        <label>1</label>
        <note>catalytic</note>
    </ligand>
</feature>
<comment type="cofactor">
    <cofactor evidence="4">
        <name>Mg(2+)</name>
        <dbReference type="ChEBI" id="CHEBI:18420"/>
    </cofactor>
</comment>
<dbReference type="InterPro" id="IPR000760">
    <property type="entry name" value="Inositol_monophosphatase-like"/>
</dbReference>
<dbReference type="STRING" id="1920490.GCA_001895925_01028"/>
<evidence type="ECO:0000256" key="2">
    <source>
        <dbReference type="ARBA" id="ARBA00022801"/>
    </source>
</evidence>
<dbReference type="OrthoDB" id="9772456at2"/>
<dbReference type="PANTHER" id="PTHR20854:SF4">
    <property type="entry name" value="INOSITOL-1-MONOPHOSPHATASE-RELATED"/>
    <property type="match status" value="1"/>
</dbReference>
<reference evidence="5 6" key="1">
    <citation type="submission" date="2018-02" db="EMBL/GenBank/DDBJ databases">
        <authorList>
            <person name="Cohen D.B."/>
            <person name="Kent A.D."/>
        </authorList>
    </citation>
    <scope>NUCLEOTIDE SEQUENCE [LARGE SCALE GENOMIC DNA]</scope>
    <source>
        <strain evidence="5 6">ULC007</strain>
    </source>
</reference>
<evidence type="ECO:0000313" key="6">
    <source>
        <dbReference type="Proteomes" id="UP000238634"/>
    </source>
</evidence>
<dbReference type="Gene3D" id="3.40.190.80">
    <property type="match status" value="1"/>
</dbReference>
<protein>
    <submittedName>
        <fullName evidence="5">3'-phosphoadenosine 5'-phosphosulfate 3'-phosphatase</fullName>
    </submittedName>
</protein>
<dbReference type="GO" id="GO:0046872">
    <property type="term" value="F:metal ion binding"/>
    <property type="evidence" value="ECO:0007669"/>
    <property type="project" value="UniProtKB-KW"/>
</dbReference>
<dbReference type="SUPFAM" id="SSF56655">
    <property type="entry name" value="Carbohydrate phosphatase"/>
    <property type="match status" value="1"/>
</dbReference>
<gene>
    <name evidence="5" type="ORF">C7B65_16160</name>
</gene>
<feature type="binding site" evidence="4">
    <location>
        <position position="89"/>
    </location>
    <ligand>
        <name>Mg(2+)</name>
        <dbReference type="ChEBI" id="CHEBI:18420"/>
        <label>1</label>
        <note>catalytic</note>
    </ligand>
</feature>
<dbReference type="Pfam" id="PF00459">
    <property type="entry name" value="Inositol_P"/>
    <property type="match status" value="1"/>
</dbReference>
<name>A0A2T1DCQ8_9CYAN</name>
<dbReference type="InterPro" id="IPR020583">
    <property type="entry name" value="Inositol_monoP_metal-BS"/>
</dbReference>
<keyword evidence="1 4" id="KW-0479">Metal-binding</keyword>
<keyword evidence="6" id="KW-1185">Reference proteome</keyword>
<evidence type="ECO:0000256" key="1">
    <source>
        <dbReference type="ARBA" id="ARBA00022723"/>
    </source>
</evidence>
<proteinExistence type="predicted"/>
<dbReference type="GO" id="GO:0006020">
    <property type="term" value="P:inositol metabolic process"/>
    <property type="evidence" value="ECO:0007669"/>
    <property type="project" value="TreeGrafter"/>
</dbReference>
<feature type="binding site" evidence="4">
    <location>
        <position position="91"/>
    </location>
    <ligand>
        <name>Mg(2+)</name>
        <dbReference type="ChEBI" id="CHEBI:18420"/>
        <label>1</label>
        <note>catalytic</note>
    </ligand>
</feature>
<dbReference type="AlphaFoldDB" id="A0A2T1DCQ8"/>
<comment type="caution">
    <text evidence="5">The sequence shown here is derived from an EMBL/GenBank/DDBJ whole genome shotgun (WGS) entry which is preliminary data.</text>
</comment>
<sequence>MKPLDKDLDIKIRSLLRSCGQQAKQMATEGLQVFQKGPGDFVTNVDQMLDRQLTAEFSALFPQDGVITEENAASRQRFQERYSRLWCIDPLDGTDDFIHRQKDYAVMVGLLENEYPIAGWIYAPESDMSYFGGKDLGLWQAIGDMAPEPISIGEPKSSGAQTVVIGVKDRHHFGDAIADKVPEIKFGFSQGSFGLKVMNVILGHAGMYLYLNGRVKIWDTVGPLALAKTAGLVCCDLDGNPISYAPDAMDLESLAHQQSIVIGWASYIESLLPRMRAAIAQILQSEQSRL</sequence>
<feature type="binding site" evidence="4">
    <location>
        <position position="219"/>
    </location>
    <ligand>
        <name>Mg(2+)</name>
        <dbReference type="ChEBI" id="CHEBI:18420"/>
        <label>1</label>
        <note>catalytic</note>
    </ligand>
</feature>
<dbReference type="Proteomes" id="UP000238634">
    <property type="component" value="Unassembled WGS sequence"/>
</dbReference>